<keyword evidence="3 10" id="KW-0136">Cellulose degradation</keyword>
<comment type="caution">
    <text evidence="14">The sequence shown here is derived from an EMBL/GenBank/DDBJ whole genome shotgun (WGS) entry which is preliminary data.</text>
</comment>
<dbReference type="GO" id="GO:0046872">
    <property type="term" value="F:metal ion binding"/>
    <property type="evidence" value="ECO:0007669"/>
    <property type="project" value="UniProtKB-KW"/>
</dbReference>
<evidence type="ECO:0000313" key="15">
    <source>
        <dbReference type="Proteomes" id="UP001212841"/>
    </source>
</evidence>
<evidence type="ECO:0000256" key="10">
    <source>
        <dbReference type="RuleBase" id="RU368122"/>
    </source>
</evidence>
<evidence type="ECO:0000259" key="13">
    <source>
        <dbReference type="PROSITE" id="PS51164"/>
    </source>
</evidence>
<evidence type="ECO:0000256" key="8">
    <source>
        <dbReference type="ARBA" id="ARBA00023277"/>
    </source>
</evidence>
<dbReference type="EC" id="1.14.99.56" evidence="10"/>
<keyword evidence="6" id="KW-0503">Monooxygenase</keyword>
<feature type="compositionally biased region" description="Low complexity" evidence="11">
    <location>
        <begin position="235"/>
        <end position="279"/>
    </location>
</feature>
<keyword evidence="15" id="KW-1185">Reference proteome</keyword>
<feature type="chain" id="PRO_5042050395" description="AA9 family lytic polysaccharide monooxygenase" evidence="12">
    <location>
        <begin position="17"/>
        <end position="321"/>
    </location>
</feature>
<dbReference type="GO" id="GO:0030248">
    <property type="term" value="F:cellulose binding"/>
    <property type="evidence" value="ECO:0007669"/>
    <property type="project" value="UniProtKB-UniRule"/>
</dbReference>
<name>A0AAD5X504_9FUNG</name>
<evidence type="ECO:0000256" key="9">
    <source>
        <dbReference type="ARBA" id="ARBA00023326"/>
    </source>
</evidence>
<accession>A0AAD5X504</accession>
<dbReference type="EMBL" id="JADGJD010000017">
    <property type="protein sequence ID" value="KAJ3056888.1"/>
    <property type="molecule type" value="Genomic_DNA"/>
</dbReference>
<dbReference type="InterPro" id="IPR049892">
    <property type="entry name" value="AA9"/>
</dbReference>
<dbReference type="GO" id="GO:0005576">
    <property type="term" value="C:extracellular region"/>
    <property type="evidence" value="ECO:0007669"/>
    <property type="project" value="UniProtKB-SubCell"/>
</dbReference>
<protein>
    <recommendedName>
        <fullName evidence="10">AA9 family lytic polysaccharide monooxygenase</fullName>
        <ecNumber evidence="10">1.14.99.56</ecNumber>
    </recommendedName>
    <alternativeName>
        <fullName evidence="10">Endo-beta-1,4-glucanase</fullName>
    </alternativeName>
    <alternativeName>
        <fullName evidence="10">Glycosyl hydrolase 61 family protein</fullName>
    </alternativeName>
</protein>
<evidence type="ECO:0000256" key="3">
    <source>
        <dbReference type="ARBA" id="ARBA00023001"/>
    </source>
</evidence>
<evidence type="ECO:0000256" key="6">
    <source>
        <dbReference type="ARBA" id="ARBA00023033"/>
    </source>
</evidence>
<dbReference type="PROSITE" id="PS51164">
    <property type="entry name" value="CBM1_2"/>
    <property type="match status" value="1"/>
</dbReference>
<evidence type="ECO:0000256" key="5">
    <source>
        <dbReference type="ARBA" id="ARBA00023008"/>
    </source>
</evidence>
<dbReference type="Gene3D" id="2.70.50.70">
    <property type="match status" value="1"/>
</dbReference>
<dbReference type="CDD" id="cd21175">
    <property type="entry name" value="LPMO_AA9"/>
    <property type="match status" value="1"/>
</dbReference>
<sequence>MKVAVATLLFAAGASAHTIFREVAVNGVWQGDGNGLRLPSYNGPIENVLSESVVCNGSPNPITSRSPNKISVRAGDQISLRWVHAPGSVIDASHKGPIMVYMSKVSNALTDTPNSGWFKIYEDGLGSDGKWAVDKLIAANGVVTVTIPSCIAPGDYLFRGELIALHAAGNYPGAQLYMECAQFSVTSSGSSTFSGVSFPGAYSGSDPGIRYNLYSGQRTYTIPGPRPISCSGGNPQPTTTTQPPRTTTTTQPPRTTTTTPFTTRTSVAPAPTTTTRTTTQNNGGSGAPLYGQCGGRNWAGATTCAQGTCKFSNEWYSQCLP</sequence>
<dbReference type="SUPFAM" id="SSF57180">
    <property type="entry name" value="Cellulose-binding domain"/>
    <property type="match status" value="1"/>
</dbReference>
<keyword evidence="9 10" id="KW-0624">Polysaccharide degradation</keyword>
<dbReference type="SMART" id="SM00236">
    <property type="entry name" value="fCBD"/>
    <property type="match status" value="1"/>
</dbReference>
<evidence type="ECO:0000256" key="1">
    <source>
        <dbReference type="ARBA" id="ARBA00022723"/>
    </source>
</evidence>
<reference evidence="14" key="1">
    <citation type="submission" date="2020-05" db="EMBL/GenBank/DDBJ databases">
        <title>Phylogenomic resolution of chytrid fungi.</title>
        <authorList>
            <person name="Stajich J.E."/>
            <person name="Amses K."/>
            <person name="Simmons R."/>
            <person name="Seto K."/>
            <person name="Myers J."/>
            <person name="Bonds A."/>
            <person name="Quandt C.A."/>
            <person name="Barry K."/>
            <person name="Liu P."/>
            <person name="Grigoriev I."/>
            <person name="Longcore J.E."/>
            <person name="James T.Y."/>
        </authorList>
    </citation>
    <scope>NUCLEOTIDE SEQUENCE</scope>
    <source>
        <strain evidence="14">JEL0318</strain>
    </source>
</reference>
<proteinExistence type="predicted"/>
<feature type="region of interest" description="Disordered" evidence="11">
    <location>
        <begin position="224"/>
        <end position="286"/>
    </location>
</feature>
<dbReference type="AlphaFoldDB" id="A0AAD5X504"/>
<dbReference type="GO" id="GO:0030245">
    <property type="term" value="P:cellulose catabolic process"/>
    <property type="evidence" value="ECO:0007669"/>
    <property type="project" value="UniProtKB-UniRule"/>
</dbReference>
<evidence type="ECO:0000256" key="11">
    <source>
        <dbReference type="SAM" id="MobiDB-lite"/>
    </source>
</evidence>
<comment type="function">
    <text evidence="10">Lytic polysaccharide monooxygenase (LMPO) that depolymerizes crystalline and amorphous polysaccharides via the oxidation of scissile alpha- or beta-(1-4)-glycosidic bonds, yielding C1 and/or C4 oxidation products. Catalysis by LPMOs requires the reduction of the active-site copper from Cu(II) to Cu(I) by a reducing agent and H(2)O(2) or O(2) as a cosubstrate.</text>
</comment>
<comment type="subcellular location">
    <subcellularLocation>
        <location evidence="10">Secreted</location>
    </subcellularLocation>
</comment>
<dbReference type="GO" id="GO:0008810">
    <property type="term" value="F:cellulase activity"/>
    <property type="evidence" value="ECO:0007669"/>
    <property type="project" value="UniProtKB-UniRule"/>
</dbReference>
<evidence type="ECO:0000256" key="7">
    <source>
        <dbReference type="ARBA" id="ARBA00023157"/>
    </source>
</evidence>
<keyword evidence="5" id="KW-0186">Copper</keyword>
<organism evidence="14 15">
    <name type="scientific">Rhizophlyctis rosea</name>
    <dbReference type="NCBI Taxonomy" id="64517"/>
    <lineage>
        <taxon>Eukaryota</taxon>
        <taxon>Fungi</taxon>
        <taxon>Fungi incertae sedis</taxon>
        <taxon>Chytridiomycota</taxon>
        <taxon>Chytridiomycota incertae sedis</taxon>
        <taxon>Chytridiomycetes</taxon>
        <taxon>Rhizophlyctidales</taxon>
        <taxon>Rhizophlyctidaceae</taxon>
        <taxon>Rhizophlyctis</taxon>
    </lineage>
</organism>
<keyword evidence="2 12" id="KW-0732">Signal</keyword>
<gene>
    <name evidence="14" type="ORF">HK097_003048</name>
</gene>
<evidence type="ECO:0000256" key="4">
    <source>
        <dbReference type="ARBA" id="ARBA00023002"/>
    </source>
</evidence>
<dbReference type="Proteomes" id="UP001212841">
    <property type="component" value="Unassembled WGS sequence"/>
</dbReference>
<feature type="domain" description="CBM1" evidence="13">
    <location>
        <begin position="285"/>
        <end position="320"/>
    </location>
</feature>
<dbReference type="InterPro" id="IPR000254">
    <property type="entry name" value="CBD"/>
</dbReference>
<keyword evidence="1" id="KW-0479">Metal-binding</keyword>
<comment type="domain">
    <text evidence="10">Has a modular structure: an endo-beta-1,4-glucanase catalytic module at the N-terminus, a linker rich in serines and threonines, and a C-terminal carbohydrate-binding module (CBM).</text>
</comment>
<keyword evidence="4" id="KW-0560">Oxidoreductase</keyword>
<feature type="signal peptide" evidence="12">
    <location>
        <begin position="1"/>
        <end position="16"/>
    </location>
</feature>
<evidence type="ECO:0000256" key="2">
    <source>
        <dbReference type="ARBA" id="ARBA00022729"/>
    </source>
</evidence>
<dbReference type="GO" id="GO:0004497">
    <property type="term" value="F:monooxygenase activity"/>
    <property type="evidence" value="ECO:0007669"/>
    <property type="project" value="UniProtKB-KW"/>
</dbReference>
<evidence type="ECO:0000256" key="12">
    <source>
        <dbReference type="SAM" id="SignalP"/>
    </source>
</evidence>
<dbReference type="PANTHER" id="PTHR33353:SF18">
    <property type="entry name" value="ENDOGLUCANASE II"/>
    <property type="match status" value="1"/>
</dbReference>
<dbReference type="InterPro" id="IPR005103">
    <property type="entry name" value="AA9_LPMO"/>
</dbReference>
<keyword evidence="7 10" id="KW-1015">Disulfide bond</keyword>
<dbReference type="Pfam" id="PF00734">
    <property type="entry name" value="CBM_1"/>
    <property type="match status" value="1"/>
</dbReference>
<keyword evidence="8 10" id="KW-0119">Carbohydrate metabolism</keyword>
<dbReference type="PANTHER" id="PTHR33353">
    <property type="entry name" value="PUTATIVE (AFU_ORTHOLOGUE AFUA_1G12560)-RELATED"/>
    <property type="match status" value="1"/>
</dbReference>
<dbReference type="Pfam" id="PF03443">
    <property type="entry name" value="AA9"/>
    <property type="match status" value="1"/>
</dbReference>
<evidence type="ECO:0000313" key="14">
    <source>
        <dbReference type="EMBL" id="KAJ3056888.1"/>
    </source>
</evidence>
<comment type="catalytic activity">
    <reaction evidence="10">
        <text>[(1-&gt;4)-beta-D-glucosyl]n+m + reduced acceptor + O2 = 4-dehydro-beta-D-glucosyl-[(1-&gt;4)-beta-D-glucosyl]n-1 + [(1-&gt;4)-beta-D-glucosyl]m + acceptor + H2O.</text>
        <dbReference type="EC" id="1.14.99.56"/>
    </reaction>
</comment>
<keyword evidence="10" id="KW-0964">Secreted</keyword>
<dbReference type="InterPro" id="IPR035971">
    <property type="entry name" value="CBD_sf"/>
</dbReference>
<dbReference type="PROSITE" id="PS00562">
    <property type="entry name" value="CBM1_1"/>
    <property type="match status" value="1"/>
</dbReference>